<feature type="transmembrane region" description="Helical" evidence="6">
    <location>
        <begin position="275"/>
        <end position="296"/>
    </location>
</feature>
<organism evidence="7 8">
    <name type="scientific">Sipha flava</name>
    <name type="common">yellow sugarcane aphid</name>
    <dbReference type="NCBI Taxonomy" id="143950"/>
    <lineage>
        <taxon>Eukaryota</taxon>
        <taxon>Metazoa</taxon>
        <taxon>Ecdysozoa</taxon>
        <taxon>Arthropoda</taxon>
        <taxon>Hexapoda</taxon>
        <taxon>Insecta</taxon>
        <taxon>Pterygota</taxon>
        <taxon>Neoptera</taxon>
        <taxon>Paraneoptera</taxon>
        <taxon>Hemiptera</taxon>
        <taxon>Sternorrhyncha</taxon>
        <taxon>Aphidomorpha</taxon>
        <taxon>Aphidoidea</taxon>
        <taxon>Aphididae</taxon>
        <taxon>Sipha</taxon>
    </lineage>
</organism>
<dbReference type="OrthoDB" id="10027388at2759"/>
<evidence type="ECO:0000256" key="6">
    <source>
        <dbReference type="SAM" id="Phobius"/>
    </source>
</evidence>
<dbReference type="PANTHER" id="PTHR15876:SF8">
    <property type="entry name" value="TRANSMEMBRANE PROTEIN ADIPOCYTE-ASSOCIATED 1"/>
    <property type="match status" value="1"/>
</dbReference>
<evidence type="ECO:0000256" key="4">
    <source>
        <dbReference type="ARBA" id="ARBA00022989"/>
    </source>
</evidence>
<comment type="subcellular location">
    <subcellularLocation>
        <location evidence="1">Membrane</location>
        <topology evidence="1">Multi-pass membrane protein</topology>
    </subcellularLocation>
</comment>
<keyword evidence="7" id="KW-1185">Reference proteome</keyword>
<dbReference type="GeneID" id="112685904"/>
<keyword evidence="3 6" id="KW-0812">Transmembrane</keyword>
<dbReference type="AlphaFoldDB" id="A0A8B8FTQ7"/>
<evidence type="ECO:0000256" key="3">
    <source>
        <dbReference type="ARBA" id="ARBA00022692"/>
    </source>
</evidence>
<gene>
    <name evidence="8" type="primary">LOC112685904</name>
</gene>
<dbReference type="PANTHER" id="PTHR15876">
    <property type="entry name" value="TRANSMEMBRANE PROTEIN ADIPOCYTE-ASSOCIATED 1"/>
    <property type="match status" value="1"/>
</dbReference>
<accession>A0A8B8FTQ7</accession>
<evidence type="ECO:0000313" key="7">
    <source>
        <dbReference type="Proteomes" id="UP000694846"/>
    </source>
</evidence>
<feature type="transmembrane region" description="Helical" evidence="6">
    <location>
        <begin position="50"/>
        <end position="69"/>
    </location>
</feature>
<dbReference type="InterPro" id="IPR018781">
    <property type="entry name" value="TPRA1/CAND2/CAND8"/>
</dbReference>
<proteinExistence type="inferred from homology"/>
<dbReference type="Proteomes" id="UP000694846">
    <property type="component" value="Unplaced"/>
</dbReference>
<reference evidence="8" key="1">
    <citation type="submission" date="2025-08" db="UniProtKB">
        <authorList>
            <consortium name="RefSeq"/>
        </authorList>
    </citation>
    <scope>IDENTIFICATION</scope>
    <source>
        <tissue evidence="8">Whole body</tissue>
    </source>
</reference>
<feature type="transmembrane region" description="Helical" evidence="6">
    <location>
        <begin position="238"/>
        <end position="263"/>
    </location>
</feature>
<protein>
    <submittedName>
        <fullName evidence="8">Transmembrane protein adipocyte-associated 1 homolog</fullName>
    </submittedName>
</protein>
<dbReference type="GO" id="GO:0004930">
    <property type="term" value="F:G protein-coupled receptor activity"/>
    <property type="evidence" value="ECO:0007669"/>
    <property type="project" value="TreeGrafter"/>
</dbReference>
<feature type="transmembrane region" description="Helical" evidence="6">
    <location>
        <begin position="90"/>
        <end position="111"/>
    </location>
</feature>
<feature type="transmembrane region" description="Helical" evidence="6">
    <location>
        <begin position="201"/>
        <end position="226"/>
    </location>
</feature>
<keyword evidence="4 6" id="KW-1133">Transmembrane helix</keyword>
<dbReference type="Pfam" id="PF10160">
    <property type="entry name" value="Tmemb_40"/>
    <property type="match status" value="1"/>
</dbReference>
<name>A0A8B8FTQ7_9HEMI</name>
<dbReference type="GO" id="GO:0005886">
    <property type="term" value="C:plasma membrane"/>
    <property type="evidence" value="ECO:0007669"/>
    <property type="project" value="TreeGrafter"/>
</dbReference>
<evidence type="ECO:0000256" key="5">
    <source>
        <dbReference type="ARBA" id="ARBA00023136"/>
    </source>
</evidence>
<evidence type="ECO:0000256" key="2">
    <source>
        <dbReference type="ARBA" id="ARBA00010125"/>
    </source>
</evidence>
<sequence length="387" mass="44270">MKNLINMEDQSLETNRLPIVPIYIMDNNTLANEEHVCKLVLYMEIPRINVRVWDVAILIPNLIFMIYLVSKFSRARLKLRAANSPIFFTFYCLVLFNVFTSIMRCLISMTLNFSNLAADSINIFLWILVKCFFLATEMSVVVFALAFGHMESRSSIRYVLITTSFISLAYSVSQGALEIYMPDSIFRIHSKDLNLFGHGGVLFWLISSVIFTMLYLLILVLPLTRLREKLALPVNRSFYVYVSLLALLNGIGSIGCTFLLVKITEGLCIVDVTTFLYFTLFTPLVYITFLSTFFSVSQSSIMFSYKAQNDDRVDDDTVSLPHQPSFSSLKTDSDYIYQTDNIYNNTRFSVSDRQIANPLYNASLQSPDSITGYSMDEQTIDIEEQKK</sequence>
<feature type="transmembrane region" description="Helical" evidence="6">
    <location>
        <begin position="158"/>
        <end position="181"/>
    </location>
</feature>
<feature type="transmembrane region" description="Helical" evidence="6">
    <location>
        <begin position="123"/>
        <end position="146"/>
    </location>
</feature>
<comment type="similarity">
    <text evidence="2">Belongs to the UPF0359 family.</text>
</comment>
<evidence type="ECO:0000256" key="1">
    <source>
        <dbReference type="ARBA" id="ARBA00004141"/>
    </source>
</evidence>
<dbReference type="RefSeq" id="XP_025413735.1">
    <property type="nucleotide sequence ID" value="XM_025557950.1"/>
</dbReference>
<keyword evidence="5 6" id="KW-0472">Membrane</keyword>
<evidence type="ECO:0000313" key="8">
    <source>
        <dbReference type="RefSeq" id="XP_025413735.1"/>
    </source>
</evidence>